<dbReference type="Proteomes" id="UP000255024">
    <property type="component" value="Unassembled WGS sequence"/>
</dbReference>
<reference evidence="9 10" key="1">
    <citation type="submission" date="2018-06" db="EMBL/GenBank/DDBJ databases">
        <authorList>
            <consortium name="Pathogen Informatics"/>
            <person name="Doyle S."/>
        </authorList>
    </citation>
    <scope>NUCLEOTIDE SEQUENCE [LARGE SCALE GENOMIC DNA]</scope>
    <source>
        <strain evidence="9 10">NCTC11179</strain>
    </source>
</reference>
<feature type="domain" description="GYF" evidence="8">
    <location>
        <begin position="5"/>
        <end position="50"/>
    </location>
</feature>
<feature type="transmembrane region" description="Helical" evidence="6">
    <location>
        <begin position="169"/>
        <end position="188"/>
    </location>
</feature>
<feature type="transmembrane region" description="Helical" evidence="6">
    <location>
        <begin position="114"/>
        <end position="133"/>
    </location>
</feature>
<evidence type="ECO:0000256" key="5">
    <source>
        <dbReference type="ARBA" id="ARBA00023136"/>
    </source>
</evidence>
<dbReference type="PANTHER" id="PTHR36115">
    <property type="entry name" value="PROLINE-RICH ANTIGEN HOMOLOG-RELATED"/>
    <property type="match status" value="1"/>
</dbReference>
<evidence type="ECO:0000259" key="8">
    <source>
        <dbReference type="Pfam" id="PF14237"/>
    </source>
</evidence>
<proteinExistence type="predicted"/>
<keyword evidence="5 6" id="KW-0472">Membrane</keyword>
<keyword evidence="10" id="KW-1185">Reference proteome</keyword>
<evidence type="ECO:0000256" key="1">
    <source>
        <dbReference type="ARBA" id="ARBA00004651"/>
    </source>
</evidence>
<dbReference type="InterPro" id="IPR025640">
    <property type="entry name" value="GYF_2"/>
</dbReference>
<organism evidence="9 10">
    <name type="scientific">Myroides odoratus</name>
    <name type="common">Flavobacterium odoratum</name>
    <dbReference type="NCBI Taxonomy" id="256"/>
    <lineage>
        <taxon>Bacteria</taxon>
        <taxon>Pseudomonadati</taxon>
        <taxon>Bacteroidota</taxon>
        <taxon>Flavobacteriia</taxon>
        <taxon>Flavobacteriales</taxon>
        <taxon>Flavobacteriaceae</taxon>
        <taxon>Myroides</taxon>
    </lineage>
</organism>
<dbReference type="InterPro" id="IPR051791">
    <property type="entry name" value="Pra-immunoreactive"/>
</dbReference>
<evidence type="ECO:0000256" key="6">
    <source>
        <dbReference type="SAM" id="Phobius"/>
    </source>
</evidence>
<dbReference type="InterPro" id="IPR010432">
    <property type="entry name" value="RDD"/>
</dbReference>
<dbReference type="Pfam" id="PF06271">
    <property type="entry name" value="RDD"/>
    <property type="match status" value="1"/>
</dbReference>
<evidence type="ECO:0000256" key="4">
    <source>
        <dbReference type="ARBA" id="ARBA00022989"/>
    </source>
</evidence>
<keyword evidence="3 6" id="KW-0812">Transmembrane</keyword>
<evidence type="ECO:0000256" key="2">
    <source>
        <dbReference type="ARBA" id="ARBA00022475"/>
    </source>
</evidence>
<dbReference type="EMBL" id="UGQL01000001">
    <property type="protein sequence ID" value="STZ26651.1"/>
    <property type="molecule type" value="Genomic_DNA"/>
</dbReference>
<keyword evidence="4 6" id="KW-1133">Transmembrane helix</keyword>
<keyword evidence="2" id="KW-1003">Cell membrane</keyword>
<evidence type="ECO:0000256" key="3">
    <source>
        <dbReference type="ARBA" id="ARBA00022692"/>
    </source>
</evidence>
<name>A0A378RK69_MYROD</name>
<dbReference type="RefSeq" id="WP_115089760.1">
    <property type="nucleotide sequence ID" value="NZ_CP068107.1"/>
</dbReference>
<protein>
    <submittedName>
        <fullName evidence="9">RDD family</fullName>
    </submittedName>
</protein>
<evidence type="ECO:0000313" key="10">
    <source>
        <dbReference type="Proteomes" id="UP000255024"/>
    </source>
</evidence>
<evidence type="ECO:0000259" key="7">
    <source>
        <dbReference type="Pfam" id="PF06271"/>
    </source>
</evidence>
<sequence>MDTKYFIVRNSEKQGPYAKSELVNIGITAQTLVWYEGLANWTEARYIEDLQDIFQYKPMHVQGENNAQVYEERIGNVVYHADKMRVTLFTPQGEIYYEYANFGDRFVALILDRLICLVASIIPLVGPWLYYAILHSSEGQATVGQRAMNIRCLSMEGNSIDFGQATGRFFMSIVSSLIFCIGYLLFFGNDKKQTLHDSVAKTIVVKEIGRKKYNF</sequence>
<dbReference type="AlphaFoldDB" id="A0A378RK69"/>
<gene>
    <name evidence="9" type="ORF">NCTC11179_00173</name>
</gene>
<comment type="subcellular location">
    <subcellularLocation>
        <location evidence="1">Cell membrane</location>
        <topology evidence="1">Multi-pass membrane protein</topology>
    </subcellularLocation>
</comment>
<dbReference type="GO" id="GO:0005886">
    <property type="term" value="C:plasma membrane"/>
    <property type="evidence" value="ECO:0007669"/>
    <property type="project" value="UniProtKB-SubCell"/>
</dbReference>
<dbReference type="PANTHER" id="PTHR36115:SF4">
    <property type="entry name" value="MEMBRANE PROTEIN"/>
    <property type="match status" value="1"/>
</dbReference>
<evidence type="ECO:0000313" key="9">
    <source>
        <dbReference type="EMBL" id="STZ26651.1"/>
    </source>
</evidence>
<accession>A0A378RK69</accession>
<dbReference type="Pfam" id="PF14237">
    <property type="entry name" value="GYF_2"/>
    <property type="match status" value="1"/>
</dbReference>
<feature type="domain" description="RDD" evidence="7">
    <location>
        <begin position="127"/>
        <end position="201"/>
    </location>
</feature>